<dbReference type="PROSITE" id="PS00444">
    <property type="entry name" value="POLYPRENYL_SYNTHASE_2"/>
    <property type="match status" value="1"/>
</dbReference>
<dbReference type="GO" id="GO:0004337">
    <property type="term" value="F:(2E,6E)-farnesyl diphosphate synthase activity"/>
    <property type="evidence" value="ECO:0007669"/>
    <property type="project" value="TreeGrafter"/>
</dbReference>
<dbReference type="SFLD" id="SFLDG01017">
    <property type="entry name" value="Polyprenyl_Transferase_Like"/>
    <property type="match status" value="1"/>
</dbReference>
<reference evidence="9" key="1">
    <citation type="submission" date="2021-01" db="EMBL/GenBank/DDBJ databases">
        <authorList>
            <person name="Corre E."/>
            <person name="Pelletier E."/>
            <person name="Niang G."/>
            <person name="Scheremetjew M."/>
            <person name="Finn R."/>
            <person name="Kale V."/>
            <person name="Holt S."/>
            <person name="Cochrane G."/>
            <person name="Meng A."/>
            <person name="Brown T."/>
            <person name="Cohen L."/>
        </authorList>
    </citation>
    <scope>NUCLEOTIDE SEQUENCE</scope>
    <source>
        <strain evidence="9">CCMP1897</strain>
    </source>
</reference>
<keyword evidence="5" id="KW-0460">Magnesium</keyword>
<comment type="cofactor">
    <cofactor evidence="1">
        <name>Mg(2+)</name>
        <dbReference type="ChEBI" id="CHEBI:18420"/>
    </cofactor>
</comment>
<keyword evidence="4" id="KW-0479">Metal-binding</keyword>
<evidence type="ECO:0000256" key="8">
    <source>
        <dbReference type="SAM" id="MobiDB-lite"/>
    </source>
</evidence>
<dbReference type="GO" id="GO:0042811">
    <property type="term" value="P:pheromone biosynthetic process"/>
    <property type="evidence" value="ECO:0007669"/>
    <property type="project" value="UniProtKB-ARBA"/>
</dbReference>
<comment type="pathway">
    <text evidence="6">Pheromone biosynthesis.</text>
</comment>
<evidence type="ECO:0000256" key="2">
    <source>
        <dbReference type="ARBA" id="ARBA00006706"/>
    </source>
</evidence>
<gene>
    <name evidence="9" type="ORF">PSAL00342_LOCUS1957</name>
</gene>
<dbReference type="Pfam" id="PF00348">
    <property type="entry name" value="polyprenyl_synt"/>
    <property type="match status" value="1"/>
</dbReference>
<dbReference type="GO" id="GO:0005737">
    <property type="term" value="C:cytoplasm"/>
    <property type="evidence" value="ECO:0007669"/>
    <property type="project" value="TreeGrafter"/>
</dbReference>
<name>A0A7S3UBD5_9CHLO</name>
<accession>A0A7S3UBD5</accession>
<proteinExistence type="inferred from homology"/>
<dbReference type="FunFam" id="1.10.600.10:FF:000021">
    <property type="entry name" value="Farnesyl pyrophosphate synthase"/>
    <property type="match status" value="1"/>
</dbReference>
<dbReference type="InterPro" id="IPR039702">
    <property type="entry name" value="FPS1-like"/>
</dbReference>
<dbReference type="EMBL" id="HBIS01002202">
    <property type="protein sequence ID" value="CAE0608140.1"/>
    <property type="molecule type" value="Transcribed_RNA"/>
</dbReference>
<evidence type="ECO:0000256" key="5">
    <source>
        <dbReference type="ARBA" id="ARBA00022842"/>
    </source>
</evidence>
<dbReference type="SUPFAM" id="SSF48576">
    <property type="entry name" value="Terpenoid synthases"/>
    <property type="match status" value="1"/>
</dbReference>
<dbReference type="GO" id="GO:0046872">
    <property type="term" value="F:metal ion binding"/>
    <property type="evidence" value="ECO:0007669"/>
    <property type="project" value="UniProtKB-KW"/>
</dbReference>
<organism evidence="9">
    <name type="scientific">Picocystis salinarum</name>
    <dbReference type="NCBI Taxonomy" id="88271"/>
    <lineage>
        <taxon>Eukaryota</taxon>
        <taxon>Viridiplantae</taxon>
        <taxon>Chlorophyta</taxon>
        <taxon>Picocystophyceae</taxon>
        <taxon>Picocystales</taxon>
        <taxon>Picocystaceae</taxon>
        <taxon>Picocystis</taxon>
    </lineage>
</organism>
<dbReference type="PROSITE" id="PS00723">
    <property type="entry name" value="POLYPRENYL_SYNTHASE_1"/>
    <property type="match status" value="1"/>
</dbReference>
<evidence type="ECO:0000256" key="4">
    <source>
        <dbReference type="ARBA" id="ARBA00022723"/>
    </source>
</evidence>
<dbReference type="InterPro" id="IPR000092">
    <property type="entry name" value="Polyprenyl_synt"/>
</dbReference>
<evidence type="ECO:0000256" key="6">
    <source>
        <dbReference type="ARBA" id="ARBA00033740"/>
    </source>
</evidence>
<dbReference type="CDD" id="cd00685">
    <property type="entry name" value="Trans_IPPS_HT"/>
    <property type="match status" value="1"/>
</dbReference>
<evidence type="ECO:0000256" key="1">
    <source>
        <dbReference type="ARBA" id="ARBA00001946"/>
    </source>
</evidence>
<dbReference type="GO" id="GO:0004161">
    <property type="term" value="F:dimethylallyltranstransferase activity"/>
    <property type="evidence" value="ECO:0007669"/>
    <property type="project" value="TreeGrafter"/>
</dbReference>
<dbReference type="Gene3D" id="1.10.600.10">
    <property type="entry name" value="Farnesyl Diphosphate Synthase"/>
    <property type="match status" value="1"/>
</dbReference>
<dbReference type="InterPro" id="IPR008949">
    <property type="entry name" value="Isoprenoid_synthase_dom_sf"/>
</dbReference>
<comment type="similarity">
    <text evidence="2 7">Belongs to the FPP/GGPP synthase family.</text>
</comment>
<evidence type="ECO:0000256" key="7">
    <source>
        <dbReference type="RuleBase" id="RU004466"/>
    </source>
</evidence>
<keyword evidence="3 7" id="KW-0808">Transferase</keyword>
<dbReference type="PANTHER" id="PTHR11525:SF0">
    <property type="entry name" value="FARNESYL PYROPHOSPHATE SYNTHASE"/>
    <property type="match status" value="1"/>
</dbReference>
<dbReference type="PANTHER" id="PTHR11525">
    <property type="entry name" value="FARNESYL-PYROPHOSPHATE SYNTHETASE"/>
    <property type="match status" value="1"/>
</dbReference>
<feature type="region of interest" description="Disordered" evidence="8">
    <location>
        <begin position="40"/>
        <end position="65"/>
    </location>
</feature>
<evidence type="ECO:0008006" key="10">
    <source>
        <dbReference type="Google" id="ProtNLM"/>
    </source>
</evidence>
<evidence type="ECO:0000313" key="9">
    <source>
        <dbReference type="EMBL" id="CAE0608140.1"/>
    </source>
</evidence>
<sequence>MFHVHCHSTHTHRLVFITPSTSDEGGDESPFLNDARCRSEMSTAVGEKRSADAPADGQPDGKSMQKAEARAAFMEVFAKLKSELLAEEPIVSQPEIARVWMERMMQYNVPWGKLNRGMAVKESLRAIEQGGQGTTADKAFKADVLGWCIEWLQAFFLVADDMMDGSLTRRGQDCWYKVKDVGMVAINDCILLEAHIYAILKTHFRKEPYYLELLELFHEVTYQTSTGQMLDLITAPIGTVDLSRYTMEAYMRIVTYKTAYYTFYLPVACAMHMAGIKDVAAFETTRSICLKMGQFFQIQDDYLDCYGDPEVIGKVGTDIEDNKCSWLVVQALIVASEEQKQVLENHYGKSDGESVAKVKQLYRDLAIEGKYEEYEQRTYGELVDGINKQKHLPKAVFEQLLAKIYKRQK</sequence>
<dbReference type="GO" id="GO:0045337">
    <property type="term" value="P:farnesyl diphosphate biosynthetic process"/>
    <property type="evidence" value="ECO:0007669"/>
    <property type="project" value="TreeGrafter"/>
</dbReference>
<protein>
    <recommendedName>
        <fullName evidence="10">Farnesyl pyrophosphate synthase</fullName>
    </recommendedName>
</protein>
<evidence type="ECO:0000256" key="3">
    <source>
        <dbReference type="ARBA" id="ARBA00022679"/>
    </source>
</evidence>
<dbReference type="SFLD" id="SFLDS00005">
    <property type="entry name" value="Isoprenoid_Synthase_Type_I"/>
    <property type="match status" value="1"/>
</dbReference>
<dbReference type="AlphaFoldDB" id="A0A7S3UBD5"/>
<dbReference type="InterPro" id="IPR033749">
    <property type="entry name" value="Polyprenyl_synt_CS"/>
</dbReference>